<evidence type="ECO:0000313" key="1">
    <source>
        <dbReference type="EMBL" id="QHS91139.1"/>
    </source>
</evidence>
<name>A0A6C0BHW2_9ZZZZ</name>
<organism evidence="1">
    <name type="scientific">viral metagenome</name>
    <dbReference type="NCBI Taxonomy" id="1070528"/>
    <lineage>
        <taxon>unclassified sequences</taxon>
        <taxon>metagenomes</taxon>
        <taxon>organismal metagenomes</taxon>
    </lineage>
</organism>
<reference evidence="1" key="1">
    <citation type="journal article" date="2020" name="Nature">
        <title>Giant virus diversity and host interactions through global metagenomics.</title>
        <authorList>
            <person name="Schulz F."/>
            <person name="Roux S."/>
            <person name="Paez-Espino D."/>
            <person name="Jungbluth S."/>
            <person name="Walsh D.A."/>
            <person name="Denef V.J."/>
            <person name="McMahon K.D."/>
            <person name="Konstantinidis K.T."/>
            <person name="Eloe-Fadrosh E.A."/>
            <person name="Kyrpides N.C."/>
            <person name="Woyke T."/>
        </authorList>
    </citation>
    <scope>NUCLEOTIDE SEQUENCE</scope>
    <source>
        <strain evidence="1">GVMAG-M-3300013004-44</strain>
    </source>
</reference>
<dbReference type="EMBL" id="MN739155">
    <property type="protein sequence ID" value="QHS91139.1"/>
    <property type="molecule type" value="Genomic_DNA"/>
</dbReference>
<sequence>MSTSILFRYWCAPMFTFGAIRGYRAEMPEKENLLSNKLTNSFLNGVFYIIPPLGIVKLTHVMDRIEVEVTHKNPNNYAQIYWEGRGSNKNTFL</sequence>
<proteinExistence type="predicted"/>
<accession>A0A6C0BHW2</accession>
<protein>
    <submittedName>
        <fullName evidence="1">Uncharacterized protein</fullName>
    </submittedName>
</protein>
<dbReference type="AlphaFoldDB" id="A0A6C0BHW2"/>